<feature type="signal peptide" evidence="11">
    <location>
        <begin position="1"/>
        <end position="20"/>
    </location>
</feature>
<accession>A0ABR3TE78</accession>
<dbReference type="InterPro" id="IPR011150">
    <property type="entry name" value="Cutinase_monf"/>
</dbReference>
<proteinExistence type="inferred from homology"/>
<evidence type="ECO:0000256" key="11">
    <source>
        <dbReference type="SAM" id="SignalP"/>
    </source>
</evidence>
<feature type="region of interest" description="Disordered" evidence="10">
    <location>
        <begin position="237"/>
        <end position="275"/>
    </location>
</feature>
<evidence type="ECO:0000256" key="10">
    <source>
        <dbReference type="SAM" id="MobiDB-lite"/>
    </source>
</evidence>
<protein>
    <recommendedName>
        <fullName evidence="3">cutinase</fullName>
        <ecNumber evidence="3">3.1.1.74</ecNumber>
    </recommendedName>
</protein>
<dbReference type="InterPro" id="IPR000675">
    <property type="entry name" value="Cutinase/axe"/>
</dbReference>
<sequence length="381" mass="35645">MVAINHYLASLALAATAATALPLLEARQGFSIPGLGGQTANDVQSGACKDVTYIFARGTTEQGNMGSTVGPALKTKLAAAVGGGDKLATQGVNYPADVAGTVVGSMSPGAAEGSKNCAQLVQQAVAKCPQTKIVLAGYSQGAQQVHGCLMDLSAGEAARVAAAVTFGDPLKAQQFKNIDQSRTKIFCAAGDMVCSNQFIITPAHLSYATESVGPAAEFIQQQLGTLDASASASGTASISASSTPGAVGGSGSGSGSGSATVSADSSGSGSGSASSSAGGLGDLMGGLGGLMGGGSGGGSGDGASSLLGGLGGLGGSGSGDSSGSGMLSGLSGLMGGGSSGGGLGGLSSLMGGLGGGSGGSGGLGGLSGLTGGLGGLFKRKN</sequence>
<feature type="compositionally biased region" description="Low complexity" evidence="10">
    <location>
        <begin position="257"/>
        <end position="275"/>
    </location>
</feature>
<evidence type="ECO:0000256" key="4">
    <source>
        <dbReference type="ARBA" id="ARBA00022487"/>
    </source>
</evidence>
<dbReference type="EC" id="3.1.1.74" evidence="3"/>
<keyword evidence="6 11" id="KW-0732">Signal</keyword>
<dbReference type="PANTHER" id="PTHR48250">
    <property type="entry name" value="CUTINASE 2-RELATED"/>
    <property type="match status" value="1"/>
</dbReference>
<comment type="subcellular location">
    <subcellularLocation>
        <location evidence="1">Secreted</location>
    </subcellularLocation>
</comment>
<evidence type="ECO:0000313" key="12">
    <source>
        <dbReference type="EMBL" id="KAL1637698.1"/>
    </source>
</evidence>
<dbReference type="PANTHER" id="PTHR48250:SF3">
    <property type="entry name" value="CUTINASE 1-RELATED"/>
    <property type="match status" value="1"/>
</dbReference>
<keyword evidence="7" id="KW-0378">Hydrolase</keyword>
<dbReference type="EMBL" id="JAKEKT020000085">
    <property type="protein sequence ID" value="KAL1637698.1"/>
    <property type="molecule type" value="Genomic_DNA"/>
</dbReference>
<comment type="catalytic activity">
    <reaction evidence="9">
        <text>cutin + H2O = cutin monomers.</text>
        <dbReference type="EC" id="3.1.1.74"/>
    </reaction>
</comment>
<organism evidence="12 13">
    <name type="scientific">Diplodia intermedia</name>
    <dbReference type="NCBI Taxonomy" id="856260"/>
    <lineage>
        <taxon>Eukaryota</taxon>
        <taxon>Fungi</taxon>
        <taxon>Dikarya</taxon>
        <taxon>Ascomycota</taxon>
        <taxon>Pezizomycotina</taxon>
        <taxon>Dothideomycetes</taxon>
        <taxon>Dothideomycetes incertae sedis</taxon>
        <taxon>Botryosphaeriales</taxon>
        <taxon>Botryosphaeriaceae</taxon>
        <taxon>Diplodia</taxon>
    </lineage>
</organism>
<evidence type="ECO:0000313" key="13">
    <source>
        <dbReference type="Proteomes" id="UP001521184"/>
    </source>
</evidence>
<keyword evidence="8" id="KW-1015">Disulfide bond</keyword>
<reference evidence="12 13" key="1">
    <citation type="journal article" date="2023" name="Plant Dis.">
        <title>First Report of Diplodia intermedia Causing Canker and Dieback Diseases on Apple Trees in Canada.</title>
        <authorList>
            <person name="Ellouze W."/>
            <person name="Ilyukhin E."/>
            <person name="Sulman M."/>
            <person name="Ali S."/>
        </authorList>
    </citation>
    <scope>NUCLEOTIDE SEQUENCE [LARGE SCALE GENOMIC DNA]</scope>
    <source>
        <strain evidence="12 13">M45-28</strain>
    </source>
</reference>
<evidence type="ECO:0000256" key="5">
    <source>
        <dbReference type="ARBA" id="ARBA00022525"/>
    </source>
</evidence>
<dbReference type="SUPFAM" id="SSF53474">
    <property type="entry name" value="alpha/beta-Hydrolases"/>
    <property type="match status" value="1"/>
</dbReference>
<dbReference type="Proteomes" id="UP001521184">
    <property type="component" value="Unassembled WGS sequence"/>
</dbReference>
<evidence type="ECO:0000256" key="6">
    <source>
        <dbReference type="ARBA" id="ARBA00022729"/>
    </source>
</evidence>
<evidence type="ECO:0000256" key="9">
    <source>
        <dbReference type="ARBA" id="ARBA00034045"/>
    </source>
</evidence>
<keyword evidence="4" id="KW-0719">Serine esterase</keyword>
<dbReference type="Pfam" id="PF01083">
    <property type="entry name" value="Cutinase"/>
    <property type="match status" value="1"/>
</dbReference>
<gene>
    <name evidence="12" type="ORF">SLS58_009123</name>
</gene>
<keyword evidence="5" id="KW-0964">Secreted</keyword>
<feature type="compositionally biased region" description="Gly residues" evidence="10">
    <location>
        <begin position="246"/>
        <end position="256"/>
    </location>
</feature>
<dbReference type="InterPro" id="IPR029058">
    <property type="entry name" value="AB_hydrolase_fold"/>
</dbReference>
<evidence type="ECO:0000256" key="3">
    <source>
        <dbReference type="ARBA" id="ARBA00013095"/>
    </source>
</evidence>
<comment type="similarity">
    <text evidence="2">Belongs to the cutinase family.</text>
</comment>
<evidence type="ECO:0000256" key="8">
    <source>
        <dbReference type="ARBA" id="ARBA00023157"/>
    </source>
</evidence>
<dbReference type="SMART" id="SM01110">
    <property type="entry name" value="Cutinase"/>
    <property type="match status" value="1"/>
</dbReference>
<keyword evidence="13" id="KW-1185">Reference proteome</keyword>
<dbReference type="PRINTS" id="PR00129">
    <property type="entry name" value="CUTINASE"/>
</dbReference>
<dbReference type="Gene3D" id="3.40.50.1820">
    <property type="entry name" value="alpha/beta hydrolase"/>
    <property type="match status" value="1"/>
</dbReference>
<feature type="chain" id="PRO_5045398887" description="cutinase" evidence="11">
    <location>
        <begin position="21"/>
        <end position="381"/>
    </location>
</feature>
<evidence type="ECO:0000256" key="1">
    <source>
        <dbReference type="ARBA" id="ARBA00004613"/>
    </source>
</evidence>
<evidence type="ECO:0000256" key="2">
    <source>
        <dbReference type="ARBA" id="ARBA00007534"/>
    </source>
</evidence>
<name>A0ABR3TE78_9PEZI</name>
<evidence type="ECO:0000256" key="7">
    <source>
        <dbReference type="ARBA" id="ARBA00022801"/>
    </source>
</evidence>
<comment type="caution">
    <text evidence="12">The sequence shown here is derived from an EMBL/GenBank/DDBJ whole genome shotgun (WGS) entry which is preliminary data.</text>
</comment>